<dbReference type="InterPro" id="IPR003598">
    <property type="entry name" value="Ig_sub2"/>
</dbReference>
<dbReference type="PROSITE" id="PS50835">
    <property type="entry name" value="IG_LIKE"/>
    <property type="match status" value="5"/>
</dbReference>
<feature type="domain" description="Ig-like" evidence="3">
    <location>
        <begin position="328"/>
        <end position="413"/>
    </location>
</feature>
<reference evidence="4" key="1">
    <citation type="submission" date="2025-08" db="UniProtKB">
        <authorList>
            <consortium name="Ensembl"/>
        </authorList>
    </citation>
    <scope>IDENTIFICATION</scope>
</reference>
<dbReference type="InterPro" id="IPR013783">
    <property type="entry name" value="Ig-like_fold"/>
</dbReference>
<evidence type="ECO:0000313" key="5">
    <source>
        <dbReference type="Proteomes" id="UP000261540"/>
    </source>
</evidence>
<dbReference type="InterPro" id="IPR003599">
    <property type="entry name" value="Ig_sub"/>
</dbReference>
<feature type="domain" description="Ig-like" evidence="3">
    <location>
        <begin position="146"/>
        <end position="233"/>
    </location>
</feature>
<evidence type="ECO:0000256" key="1">
    <source>
        <dbReference type="ARBA" id="ARBA00022729"/>
    </source>
</evidence>
<accession>A0A3B3RA18</accession>
<keyword evidence="5" id="KW-1185">Reference proteome</keyword>
<evidence type="ECO:0000259" key="3">
    <source>
        <dbReference type="PROSITE" id="PS50835"/>
    </source>
</evidence>
<organism evidence="4 5">
    <name type="scientific">Paramormyrops kingsleyae</name>
    <dbReference type="NCBI Taxonomy" id="1676925"/>
    <lineage>
        <taxon>Eukaryota</taxon>
        <taxon>Metazoa</taxon>
        <taxon>Chordata</taxon>
        <taxon>Craniata</taxon>
        <taxon>Vertebrata</taxon>
        <taxon>Euteleostomi</taxon>
        <taxon>Actinopterygii</taxon>
        <taxon>Neopterygii</taxon>
        <taxon>Teleostei</taxon>
        <taxon>Osteoglossocephala</taxon>
        <taxon>Osteoglossomorpha</taxon>
        <taxon>Osteoglossiformes</taxon>
        <taxon>Mormyridae</taxon>
        <taxon>Paramormyrops</taxon>
    </lineage>
</organism>
<dbReference type="GO" id="GO:0007166">
    <property type="term" value="P:cell surface receptor signaling pathway"/>
    <property type="evidence" value="ECO:0007669"/>
    <property type="project" value="TreeGrafter"/>
</dbReference>
<dbReference type="Proteomes" id="UP000261540">
    <property type="component" value="Unplaced"/>
</dbReference>
<feature type="domain" description="Ig-like" evidence="3">
    <location>
        <begin position="420"/>
        <end position="499"/>
    </location>
</feature>
<dbReference type="STRING" id="1676925.ENSPKIP00000014750"/>
<dbReference type="GO" id="GO:0009897">
    <property type="term" value="C:external side of plasma membrane"/>
    <property type="evidence" value="ECO:0007669"/>
    <property type="project" value="TreeGrafter"/>
</dbReference>
<dbReference type="Pfam" id="PF13895">
    <property type="entry name" value="Ig_2"/>
    <property type="match status" value="4"/>
</dbReference>
<dbReference type="GO" id="GO:0006955">
    <property type="term" value="P:immune response"/>
    <property type="evidence" value="ECO:0007669"/>
    <property type="project" value="TreeGrafter"/>
</dbReference>
<dbReference type="AlphaFoldDB" id="A0A3B3RA18"/>
<proteinExistence type="predicted"/>
<dbReference type="SUPFAM" id="SSF48726">
    <property type="entry name" value="Immunoglobulin"/>
    <property type="match status" value="5"/>
</dbReference>
<dbReference type="InterPro" id="IPR036179">
    <property type="entry name" value="Ig-like_dom_sf"/>
</dbReference>
<dbReference type="InterPro" id="IPR007110">
    <property type="entry name" value="Ig-like_dom"/>
</dbReference>
<dbReference type="PANTHER" id="PTHR11481:SF112">
    <property type="entry name" value="FC RECEPTOR-LIKE PROTEIN 4-RELATED"/>
    <property type="match status" value="1"/>
</dbReference>
<evidence type="ECO:0000313" key="4">
    <source>
        <dbReference type="Ensembl" id="ENSPKIP00000014750.1"/>
    </source>
</evidence>
<dbReference type="Pfam" id="PF13927">
    <property type="entry name" value="Ig_3"/>
    <property type="match status" value="1"/>
</dbReference>
<name>A0A3B3RA18_9TELE</name>
<keyword evidence="1" id="KW-0732">Signal</keyword>
<keyword evidence="2" id="KW-1015">Disulfide bond</keyword>
<dbReference type="PANTHER" id="PTHR11481">
    <property type="entry name" value="IMMUNOGLOBULIN FC RECEPTOR"/>
    <property type="match status" value="1"/>
</dbReference>
<dbReference type="InterPro" id="IPR050488">
    <property type="entry name" value="Ig_Fc_receptor"/>
</dbReference>
<dbReference type="Ensembl" id="ENSPKIT00000039204.1">
    <property type="protein sequence ID" value="ENSPKIP00000014750.1"/>
    <property type="gene ID" value="ENSPKIG00000001707.1"/>
</dbReference>
<feature type="domain" description="Ig-like" evidence="3">
    <location>
        <begin position="236"/>
        <end position="321"/>
    </location>
</feature>
<dbReference type="SMART" id="SM00408">
    <property type="entry name" value="IGc2"/>
    <property type="match status" value="5"/>
</dbReference>
<reference evidence="4" key="2">
    <citation type="submission" date="2025-09" db="UniProtKB">
        <authorList>
            <consortium name="Ensembl"/>
        </authorList>
    </citation>
    <scope>IDENTIFICATION</scope>
</reference>
<evidence type="ECO:0000256" key="2">
    <source>
        <dbReference type="ARBA" id="ARBA00023157"/>
    </source>
</evidence>
<dbReference type="GeneTree" id="ENSGT00940000165428"/>
<protein>
    <recommendedName>
        <fullName evidence="3">Ig-like domain-containing protein</fullName>
    </recommendedName>
</protein>
<dbReference type="GO" id="GO:0004888">
    <property type="term" value="F:transmembrane signaling receptor activity"/>
    <property type="evidence" value="ECO:0007669"/>
    <property type="project" value="TreeGrafter"/>
</dbReference>
<sequence length="525" mass="60139">MHVHAQISTYRQQRTRLKEDTNMQPLVIKIVLIILLYSAREEGAYPGISVTIDPPWSDVAAGETVTLTCRVTGSDPDTDWKYSWIKESSTEKVRLFSYSGSDFSTYTLHNAIKADSAQYWCTAMTNTLTISSVPHTVRITESPALPQARLVLLSGWTDIFSTESLTLRCELHGDSTQWQYTWYRDGQVISVHKETYTILSVTLADSGRYFCAGQYARRRLWSQTSNEFAIRVSALPKALLTLESNWTEIFTTESVTLRCGLQGDSAEWEYKWYRDQKEIQRYETGHKYRILSVTRSDTGQYTCRGQYRRRRVLSEMSNDISITVSALPKAVLTLESGWTEIFITENVTLRCGLQGDSAQWEYKWYRDQKEIPKYEAGDKYRILSVTRSDTGQYTCRGQYRRRTVLSEMSNDISITVSAIPTAILTLESGWTEIFTTESVTLRCDLQGGPTKWEYKWYKDGQEIPPYGPGDKYTITKATLSNNGGYTCRGQYRERRKVLSADSKVLTLRVFDTPGISLEQDPPEHI</sequence>
<feature type="domain" description="Ig-like" evidence="3">
    <location>
        <begin position="46"/>
        <end position="131"/>
    </location>
</feature>
<dbReference type="Gene3D" id="2.60.40.10">
    <property type="entry name" value="Immunoglobulins"/>
    <property type="match status" value="5"/>
</dbReference>
<dbReference type="SMART" id="SM00409">
    <property type="entry name" value="IG"/>
    <property type="match status" value="5"/>
</dbReference>